<feature type="domain" description="DYW" evidence="4">
    <location>
        <begin position="487"/>
        <end position="580"/>
    </location>
</feature>
<dbReference type="AlphaFoldDB" id="A0AAV0NW06"/>
<dbReference type="EMBL" id="CAMGYJ010000008">
    <property type="protein sequence ID" value="CAI0462834.1"/>
    <property type="molecule type" value="Genomic_DNA"/>
</dbReference>
<feature type="repeat" description="PPR" evidence="3">
    <location>
        <begin position="170"/>
        <end position="204"/>
    </location>
</feature>
<comment type="similarity">
    <text evidence="1">Belongs to the PPR family. PCMP-H subfamily.</text>
</comment>
<dbReference type="InterPro" id="IPR011990">
    <property type="entry name" value="TPR-like_helical_dom_sf"/>
</dbReference>
<proteinExistence type="inferred from homology"/>
<evidence type="ECO:0000256" key="3">
    <source>
        <dbReference type="PROSITE-ProRule" id="PRU00708"/>
    </source>
</evidence>
<dbReference type="FunFam" id="1.25.40.10:FF:002536">
    <property type="entry name" value="Tetratricopeptide repeat (TPR)-like superfamily protein"/>
    <property type="match status" value="1"/>
</dbReference>
<organism evidence="5 6">
    <name type="scientific">Linum tenue</name>
    <dbReference type="NCBI Taxonomy" id="586396"/>
    <lineage>
        <taxon>Eukaryota</taxon>
        <taxon>Viridiplantae</taxon>
        <taxon>Streptophyta</taxon>
        <taxon>Embryophyta</taxon>
        <taxon>Tracheophyta</taxon>
        <taxon>Spermatophyta</taxon>
        <taxon>Magnoliopsida</taxon>
        <taxon>eudicotyledons</taxon>
        <taxon>Gunneridae</taxon>
        <taxon>Pentapetalae</taxon>
        <taxon>rosids</taxon>
        <taxon>fabids</taxon>
        <taxon>Malpighiales</taxon>
        <taxon>Linaceae</taxon>
        <taxon>Linum</taxon>
    </lineage>
</organism>
<dbReference type="Pfam" id="PF13041">
    <property type="entry name" value="PPR_2"/>
    <property type="match status" value="1"/>
</dbReference>
<dbReference type="InterPro" id="IPR002885">
    <property type="entry name" value="PPR_rpt"/>
</dbReference>
<dbReference type="FunFam" id="1.25.40.10:FF:000344">
    <property type="entry name" value="Pentatricopeptide repeat-containing protein"/>
    <property type="match status" value="1"/>
</dbReference>
<evidence type="ECO:0000313" key="5">
    <source>
        <dbReference type="EMBL" id="CAI0462834.1"/>
    </source>
</evidence>
<keyword evidence="2" id="KW-0677">Repeat</keyword>
<keyword evidence="6" id="KW-1185">Reference proteome</keyword>
<dbReference type="Gene3D" id="1.25.40.10">
    <property type="entry name" value="Tetratricopeptide repeat domain"/>
    <property type="match status" value="3"/>
</dbReference>
<gene>
    <name evidence="5" type="ORF">LITE_LOCUS35537</name>
</gene>
<sequence length="580" mass="65040">MASSLLESLLSKCTALSHLNQIQSLLITTGQFKFLNICPPRSKLLELYSLTFNHLNFASRTFSQIPNPSTNDWNAILRGLIIGPSPSDAFLWYRSMLRGSYRIDALTCSFVLKACARVLALSDSLQLHSHVVRKGFSADALLGTTLLDLYAKAGDIGSAQKVFDEMAKRDIASWNALISGLAQGEKPDEALGLFKRIEIDGFKPNEITVLGGLSACSQLGAFKEGDKIYDYIRSERLDGNVQVCNAVIDMYAKCGFVDKAYSVFQTMSCDKSLVTWNTMIMAFAMHGDGDKALQLFHQMGPSVRMEPDEVSYLAAICACNHAGLVDEGYKLFTSMQSLGLTPNVKHYGSVVDLLGRAGRLQQAYYVIDSMPMLPDMVLWQTLLGACKTYKNVDMAEMVTRKLVEMGSTSDGNFVLLSNIYAAHERWADVGRIRDVMKSKDVRKTPGFSYIEEKGVIHKFYNADKAHKHCKQIHGKLEEIRFKMKEFGYAAETSFVLHDIGDEEKENALYQHSEKLAVAFGLICAEDEARPIQVIKNLRICGDCHVVIKLISKMYNREIIVRDRVRFHRFKDGTCSCRDYW</sequence>
<comment type="caution">
    <text evidence="5">The sequence shown here is derived from an EMBL/GenBank/DDBJ whole genome shotgun (WGS) entry which is preliminary data.</text>
</comment>
<dbReference type="InterPro" id="IPR046848">
    <property type="entry name" value="E_motif"/>
</dbReference>
<dbReference type="Pfam" id="PF20431">
    <property type="entry name" value="E_motif"/>
    <property type="match status" value="1"/>
</dbReference>
<dbReference type="InterPro" id="IPR046960">
    <property type="entry name" value="PPR_At4g14850-like_plant"/>
</dbReference>
<accession>A0AAV0NW06</accession>
<dbReference type="Proteomes" id="UP001154282">
    <property type="component" value="Unassembled WGS sequence"/>
</dbReference>
<dbReference type="GO" id="GO:0009451">
    <property type="term" value="P:RNA modification"/>
    <property type="evidence" value="ECO:0007669"/>
    <property type="project" value="InterPro"/>
</dbReference>
<dbReference type="InterPro" id="IPR032867">
    <property type="entry name" value="DYW_dom"/>
</dbReference>
<dbReference type="Pfam" id="PF14432">
    <property type="entry name" value="DYW_deaminase"/>
    <property type="match status" value="1"/>
</dbReference>
<name>A0AAV0NW06_9ROSI</name>
<dbReference type="GO" id="GO:0003723">
    <property type="term" value="F:RNA binding"/>
    <property type="evidence" value="ECO:0007669"/>
    <property type="project" value="InterPro"/>
</dbReference>
<reference evidence="5" key="1">
    <citation type="submission" date="2022-08" db="EMBL/GenBank/DDBJ databases">
        <authorList>
            <person name="Gutierrez-Valencia J."/>
        </authorList>
    </citation>
    <scope>NUCLEOTIDE SEQUENCE</scope>
</reference>
<evidence type="ECO:0000256" key="1">
    <source>
        <dbReference type="ARBA" id="ARBA00006643"/>
    </source>
</evidence>
<dbReference type="PANTHER" id="PTHR24015">
    <property type="entry name" value="OS07G0578800 PROTEIN-RELATED"/>
    <property type="match status" value="1"/>
</dbReference>
<dbReference type="NCBIfam" id="TIGR00756">
    <property type="entry name" value="PPR"/>
    <property type="match status" value="4"/>
</dbReference>
<dbReference type="GO" id="GO:0008270">
    <property type="term" value="F:zinc ion binding"/>
    <property type="evidence" value="ECO:0007669"/>
    <property type="project" value="InterPro"/>
</dbReference>
<evidence type="ECO:0000313" key="6">
    <source>
        <dbReference type="Proteomes" id="UP001154282"/>
    </source>
</evidence>
<dbReference type="Pfam" id="PF01535">
    <property type="entry name" value="PPR"/>
    <property type="match status" value="3"/>
</dbReference>
<dbReference type="PROSITE" id="PS51375">
    <property type="entry name" value="PPR"/>
    <property type="match status" value="4"/>
</dbReference>
<evidence type="ECO:0000259" key="4">
    <source>
        <dbReference type="Pfam" id="PF14432"/>
    </source>
</evidence>
<feature type="repeat" description="PPR" evidence="3">
    <location>
        <begin position="308"/>
        <end position="342"/>
    </location>
</feature>
<feature type="repeat" description="PPR" evidence="3">
    <location>
        <begin position="272"/>
        <end position="302"/>
    </location>
</feature>
<protein>
    <recommendedName>
        <fullName evidence="4">DYW domain-containing protein</fullName>
    </recommendedName>
</protein>
<dbReference type="PANTHER" id="PTHR24015:SF1063">
    <property type="entry name" value="OS12G0156900 PROTEIN"/>
    <property type="match status" value="1"/>
</dbReference>
<evidence type="ECO:0000256" key="2">
    <source>
        <dbReference type="ARBA" id="ARBA00022737"/>
    </source>
</evidence>
<feature type="repeat" description="PPR" evidence="3">
    <location>
        <begin position="240"/>
        <end position="270"/>
    </location>
</feature>